<feature type="region of interest" description="Disordered" evidence="2">
    <location>
        <begin position="595"/>
        <end position="617"/>
    </location>
</feature>
<proteinExistence type="predicted"/>
<evidence type="ECO:0000256" key="2">
    <source>
        <dbReference type="SAM" id="MobiDB-lite"/>
    </source>
</evidence>
<comment type="caution">
    <text evidence="3">The sequence shown here is derived from an EMBL/GenBank/DDBJ whole genome shotgun (WGS) entry which is preliminary data.</text>
</comment>
<dbReference type="PANTHER" id="PTHR31668">
    <property type="entry name" value="GLUCOSE TRANSPORT TRANSCRIPTION REGULATOR RGT1-RELATED-RELATED"/>
    <property type="match status" value="1"/>
</dbReference>
<keyword evidence="1" id="KW-0539">Nucleus</keyword>
<evidence type="ECO:0000313" key="3">
    <source>
        <dbReference type="EMBL" id="GJN87705.1"/>
    </source>
</evidence>
<dbReference type="CDD" id="cd12148">
    <property type="entry name" value="fungal_TF_MHR"/>
    <property type="match status" value="1"/>
</dbReference>
<feature type="region of interest" description="Disordered" evidence="2">
    <location>
        <begin position="79"/>
        <end position="113"/>
    </location>
</feature>
<dbReference type="GO" id="GO:0001080">
    <property type="term" value="P:nitrogen catabolite activation of transcription from RNA polymerase II promoter"/>
    <property type="evidence" value="ECO:0007669"/>
    <property type="project" value="TreeGrafter"/>
</dbReference>
<protein>
    <recommendedName>
        <fullName evidence="5">Zn(2)-C6 fungal-type domain-containing protein</fullName>
    </recommendedName>
</protein>
<keyword evidence="4" id="KW-1185">Reference proteome</keyword>
<accession>A0AAV5GDH6</accession>
<dbReference type="EMBL" id="BQKY01000002">
    <property type="protein sequence ID" value="GJN87705.1"/>
    <property type="molecule type" value="Genomic_DNA"/>
</dbReference>
<gene>
    <name evidence="3" type="ORF">Rhopal_000660-T1</name>
</gene>
<dbReference type="PANTHER" id="PTHR31668:SF10">
    <property type="entry name" value="ZN(II)2CYS6 TRANSCRIPTION FACTOR (EUROFUNG)"/>
    <property type="match status" value="1"/>
</dbReference>
<dbReference type="GO" id="GO:0005634">
    <property type="term" value="C:nucleus"/>
    <property type="evidence" value="ECO:0007669"/>
    <property type="project" value="TreeGrafter"/>
</dbReference>
<evidence type="ECO:0000256" key="1">
    <source>
        <dbReference type="ARBA" id="ARBA00023242"/>
    </source>
</evidence>
<reference evidence="3 4" key="1">
    <citation type="submission" date="2021-12" db="EMBL/GenBank/DDBJ databases">
        <title>High titer production of polyol ester of fatty acids by Rhodotorula paludigena BS15 towards product separation-free biomass refinery.</title>
        <authorList>
            <person name="Mano J."/>
            <person name="Ono H."/>
            <person name="Tanaka T."/>
            <person name="Naito K."/>
            <person name="Sushida H."/>
            <person name="Ike M."/>
            <person name="Tokuyasu K."/>
            <person name="Kitaoka M."/>
        </authorList>
    </citation>
    <scope>NUCLEOTIDE SEQUENCE [LARGE SCALE GENOMIC DNA]</scope>
    <source>
        <strain evidence="3 4">BS15</strain>
    </source>
</reference>
<sequence>MLDIPVSAARASHAVSPAPLHPFQPAPPASGYPNLASVSSASTAPGAAMQGSHSPEQGHQGLSAAHHIGSVDPAAFEYPAASTSQAAQTEGPTGVRPFRSKKMRPCDGCRKRKNRCAIPTEGGACVECRESLPPSLSSASAPAAVFPPPFAAPSFQTSPTDLDSRMTAAATATLRASKRVAEETAESAPKRISRNGSHGGLASLDRDLPPGVEPCAVTATLTDDLLTHQTVGTSRQISSDRTRAQFILFHAVPPHRVLSSDFEVTVLRRIRSFLSAAVPSLSEDALLEHYLRHLHPVMPLLPISPQHTLDSIPPSLRAIILVESLSSFPEHRAAGVHAWRLIKEEKVGDCMLEQPRLSSLATAVLELSTTLDPRGDYGLLAKTIAHAQLLGLHVDCRSWAVPEWEKSLRDRIWWSLRIHDAWAGNTNVPLRPFPAPSDSVESYTGSIAFAYSCRLAVIVARLQAEVSTLDKYGAASRAESCDHLEQELNAMRDGAKPFLETTPRPVGMECFLFTLLSLRCMVRRISIEVRIGLGNAFAPDGNTLSIFSDLVQFVTTLTDESFGATQYWMAYTSHVLSSVMSSLIRLSLAAISSKHSTPPPSARSAIPSHHPTPPLPPTSSSLHLLARLCFLIHRARHDWGWTLADAALNRAGSVADRLSAAMEADASGEDYREVVAALRREAIPETASSAASAASGTTGNGAGTSFEALNALATLAQEGDAPAGAGSAGGGADGGGGGAGDAPFAMLGVSEGLGDEAPGFETFNLPELEEWLNVLDTAPAWGFETSPTTGGGLGW</sequence>
<dbReference type="AlphaFoldDB" id="A0AAV5GDH6"/>
<evidence type="ECO:0000313" key="4">
    <source>
        <dbReference type="Proteomes" id="UP001342314"/>
    </source>
</evidence>
<feature type="region of interest" description="Disordered" evidence="2">
    <location>
        <begin position="173"/>
        <end position="208"/>
    </location>
</feature>
<name>A0AAV5GDH6_9BASI</name>
<feature type="compositionally biased region" description="Polar residues" evidence="2">
    <location>
        <begin position="81"/>
        <end position="91"/>
    </location>
</feature>
<evidence type="ECO:0008006" key="5">
    <source>
        <dbReference type="Google" id="ProtNLM"/>
    </source>
</evidence>
<dbReference type="InterPro" id="IPR050797">
    <property type="entry name" value="Carb_Metab_Trans_Reg"/>
</dbReference>
<dbReference type="Proteomes" id="UP001342314">
    <property type="component" value="Unassembled WGS sequence"/>
</dbReference>
<organism evidence="3 4">
    <name type="scientific">Rhodotorula paludigena</name>
    <dbReference type="NCBI Taxonomy" id="86838"/>
    <lineage>
        <taxon>Eukaryota</taxon>
        <taxon>Fungi</taxon>
        <taxon>Dikarya</taxon>
        <taxon>Basidiomycota</taxon>
        <taxon>Pucciniomycotina</taxon>
        <taxon>Microbotryomycetes</taxon>
        <taxon>Sporidiobolales</taxon>
        <taxon>Sporidiobolaceae</taxon>
        <taxon>Rhodotorula</taxon>
    </lineage>
</organism>
<feature type="region of interest" description="Disordered" evidence="2">
    <location>
        <begin position="34"/>
        <end position="61"/>
    </location>
</feature>